<keyword evidence="3" id="KW-1185">Reference proteome</keyword>
<evidence type="ECO:0000313" key="2">
    <source>
        <dbReference type="EMBL" id="KAK2021398.1"/>
    </source>
</evidence>
<name>A0AAD9H3H2_9PEZI</name>
<evidence type="ECO:0000313" key="3">
    <source>
        <dbReference type="Proteomes" id="UP001232148"/>
    </source>
</evidence>
<sequence>MAGILHVTYSESWLLLLGWWDDDRSSLAHDRSRAPPAAAVSGLERNSPDTSKPKRLARCLLEFGEVSVYEKSSKCLCQLFCEVPGPTTFKGPKKTRLFGVIGALVDWIVVALMSFNRYVRAVET</sequence>
<comment type="caution">
    <text evidence="2">The sequence shown here is derived from an EMBL/GenBank/DDBJ whole genome shotgun (WGS) entry which is preliminary data.</text>
</comment>
<accession>A0AAD9H3H2</accession>
<dbReference type="Proteomes" id="UP001232148">
    <property type="component" value="Unassembled WGS sequence"/>
</dbReference>
<keyword evidence="1" id="KW-1133">Transmembrane helix</keyword>
<keyword evidence="1" id="KW-0472">Membrane</keyword>
<feature type="transmembrane region" description="Helical" evidence="1">
    <location>
        <begin position="97"/>
        <end position="115"/>
    </location>
</feature>
<protein>
    <submittedName>
        <fullName evidence="2">Uncharacterized protein</fullName>
    </submittedName>
</protein>
<keyword evidence="1" id="KW-0812">Transmembrane</keyword>
<organism evidence="2 3">
    <name type="scientific">Colletotrichum zoysiae</name>
    <dbReference type="NCBI Taxonomy" id="1216348"/>
    <lineage>
        <taxon>Eukaryota</taxon>
        <taxon>Fungi</taxon>
        <taxon>Dikarya</taxon>
        <taxon>Ascomycota</taxon>
        <taxon>Pezizomycotina</taxon>
        <taxon>Sordariomycetes</taxon>
        <taxon>Hypocreomycetidae</taxon>
        <taxon>Glomerellales</taxon>
        <taxon>Glomerellaceae</taxon>
        <taxon>Colletotrichum</taxon>
        <taxon>Colletotrichum graminicola species complex</taxon>
    </lineage>
</organism>
<reference evidence="2" key="1">
    <citation type="submission" date="2021-06" db="EMBL/GenBank/DDBJ databases">
        <title>Comparative genomics, transcriptomics and evolutionary studies reveal genomic signatures of adaptation to plant cell wall in hemibiotrophic fungi.</title>
        <authorList>
            <consortium name="DOE Joint Genome Institute"/>
            <person name="Baroncelli R."/>
            <person name="Diaz J.F."/>
            <person name="Benocci T."/>
            <person name="Peng M."/>
            <person name="Battaglia E."/>
            <person name="Haridas S."/>
            <person name="Andreopoulos W."/>
            <person name="Labutti K."/>
            <person name="Pangilinan J."/>
            <person name="Floch G.L."/>
            <person name="Makela M.R."/>
            <person name="Henrissat B."/>
            <person name="Grigoriev I.V."/>
            <person name="Crouch J.A."/>
            <person name="De Vries R.P."/>
            <person name="Sukno S.A."/>
            <person name="Thon M.R."/>
        </authorList>
    </citation>
    <scope>NUCLEOTIDE SEQUENCE</scope>
    <source>
        <strain evidence="2">MAFF235873</strain>
    </source>
</reference>
<gene>
    <name evidence="2" type="ORF">LX32DRAFT_646455</name>
</gene>
<proteinExistence type="predicted"/>
<evidence type="ECO:0000256" key="1">
    <source>
        <dbReference type="SAM" id="Phobius"/>
    </source>
</evidence>
<dbReference type="AlphaFoldDB" id="A0AAD9H3H2"/>
<dbReference type="EMBL" id="MU843108">
    <property type="protein sequence ID" value="KAK2021398.1"/>
    <property type="molecule type" value="Genomic_DNA"/>
</dbReference>